<gene>
    <name evidence="3" type="ORF">SSOP1_1570</name>
</gene>
<proteinExistence type="predicted"/>
<dbReference type="GO" id="GO:0006313">
    <property type="term" value="P:DNA transposition"/>
    <property type="evidence" value="ECO:0007669"/>
    <property type="project" value="InterPro"/>
</dbReference>
<dbReference type="NCBIfam" id="NF033541">
    <property type="entry name" value="transpos_ISH3"/>
    <property type="match status" value="1"/>
</dbReference>
<dbReference type="Proteomes" id="UP000076770">
    <property type="component" value="Chromosome i"/>
</dbReference>
<reference evidence="4" key="1">
    <citation type="submission" date="2016-04" db="EMBL/GenBank/DDBJ databases">
        <authorList>
            <person name="Shah S.A."/>
            <person name="Garrett R.A."/>
        </authorList>
    </citation>
    <scope>NUCLEOTIDE SEQUENCE [LARGE SCALE GENOMIC DNA]</scope>
    <source>
        <strain evidence="4">ATCC 35091 / DSM 1616 / JCM 8930 / NBRC 15331 / P1</strain>
    </source>
</reference>
<accession>A0A157T140</accession>
<keyword evidence="1" id="KW-0812">Transmembrane</keyword>
<evidence type="ECO:0000313" key="3">
    <source>
        <dbReference type="EMBL" id="SAI85124.1"/>
    </source>
</evidence>
<feature type="transmembrane region" description="Helical" evidence="1">
    <location>
        <begin position="320"/>
        <end position="336"/>
    </location>
</feature>
<evidence type="ECO:0000313" key="4">
    <source>
        <dbReference type="Proteomes" id="UP000076770"/>
    </source>
</evidence>
<dbReference type="AlphaFoldDB" id="A0A157T140"/>
<organism evidence="3 4">
    <name type="scientific">Saccharolobus solfataricus</name>
    <name type="common">Sulfolobus solfataricus</name>
    <dbReference type="NCBI Taxonomy" id="2287"/>
    <lineage>
        <taxon>Archaea</taxon>
        <taxon>Thermoproteota</taxon>
        <taxon>Thermoprotei</taxon>
        <taxon>Sulfolobales</taxon>
        <taxon>Sulfolobaceae</taxon>
        <taxon>Saccharolobus</taxon>
    </lineage>
</organism>
<dbReference type="PATRIC" id="fig|2287.9.peg.1630"/>
<dbReference type="SUPFAM" id="SSF53098">
    <property type="entry name" value="Ribonuclease H-like"/>
    <property type="match status" value="1"/>
</dbReference>
<dbReference type="GO" id="GO:0004803">
    <property type="term" value="F:transposase activity"/>
    <property type="evidence" value="ECO:0007669"/>
    <property type="project" value="InterPro"/>
</dbReference>
<dbReference type="InterPro" id="IPR002559">
    <property type="entry name" value="Transposase_11"/>
</dbReference>
<dbReference type="EMBL" id="LT549890">
    <property type="protein sequence ID" value="SAI85124.1"/>
    <property type="molecule type" value="Genomic_DNA"/>
</dbReference>
<feature type="domain" description="Transposase IS4-like" evidence="2">
    <location>
        <begin position="114"/>
        <end position="329"/>
    </location>
</feature>
<sequence>MKYRQNREDENFCRKVCIYEGGLEHMKHENTTKPAKFNRDFARSALKIIYSVLTKILFPEELLSALLKASGSYLSRLGKDGRRALRKLNAVQVEDVRDALRKMGRMTLRGVRDRRVAVDFHAIPQYHADKSFLSRIKPTKGTSWGLVQAAIFLLGRTRSFLDVIPVTVKNVAEGFKAVMEVIVKELEEDKLRLVMVFADREFAVNEVIRFLLELGLDFVISAKAQMYKKYKGMLQDVDVSFSGVRYTGFLCVRHGSGAYLIILRKEDGKIIAFLVRREMDLYDAIVLAEMYRERWGIENAFRSLEEFRIKTRTCDVRKELVLVLLSYLLLNVWFLIRSWRKVKLWEFSVSLSNLLDREVRVEQERAFREVKTSFPQTPANPMHLLPAT</sequence>
<evidence type="ECO:0000259" key="2">
    <source>
        <dbReference type="Pfam" id="PF01609"/>
    </source>
</evidence>
<evidence type="ECO:0000256" key="1">
    <source>
        <dbReference type="SAM" id="Phobius"/>
    </source>
</evidence>
<protein>
    <submittedName>
        <fullName evidence="3">ORF1 in transposon ISC1359</fullName>
    </submittedName>
</protein>
<name>A0A157T140_SACSO</name>
<dbReference type="SMR" id="A0A157T140"/>
<dbReference type="InterPro" id="IPR012337">
    <property type="entry name" value="RNaseH-like_sf"/>
</dbReference>
<dbReference type="Pfam" id="PF01609">
    <property type="entry name" value="DDE_Tnp_1"/>
    <property type="match status" value="1"/>
</dbReference>
<keyword evidence="1" id="KW-1133">Transmembrane helix</keyword>
<dbReference type="GO" id="GO:0003677">
    <property type="term" value="F:DNA binding"/>
    <property type="evidence" value="ECO:0007669"/>
    <property type="project" value="InterPro"/>
</dbReference>
<keyword evidence="1" id="KW-0472">Membrane</keyword>